<keyword evidence="1" id="KW-1133">Transmembrane helix</keyword>
<dbReference type="RefSeq" id="WP_112881301.1">
    <property type="nucleotide sequence ID" value="NZ_QLUW01000001.1"/>
</dbReference>
<proteinExistence type="predicted"/>
<feature type="transmembrane region" description="Helical" evidence="1">
    <location>
        <begin position="121"/>
        <end position="143"/>
    </location>
</feature>
<protein>
    <recommendedName>
        <fullName evidence="4">DUF2878 domain-containing protein</fullName>
    </recommendedName>
</protein>
<evidence type="ECO:0000256" key="1">
    <source>
        <dbReference type="SAM" id="Phobius"/>
    </source>
</evidence>
<feature type="transmembrane region" description="Helical" evidence="1">
    <location>
        <begin position="96"/>
        <end position="114"/>
    </location>
</feature>
<dbReference type="Proteomes" id="UP000249260">
    <property type="component" value="Unassembled WGS sequence"/>
</dbReference>
<dbReference type="AlphaFoldDB" id="A0A328U5Y4"/>
<dbReference type="InterPro" id="IPR048147">
    <property type="entry name" value="CBO0543-like"/>
</dbReference>
<gene>
    <name evidence="2" type="ORF">DL346_07025</name>
</gene>
<dbReference type="OrthoDB" id="1679483at2"/>
<evidence type="ECO:0000313" key="2">
    <source>
        <dbReference type="EMBL" id="RAP78177.1"/>
    </source>
</evidence>
<keyword evidence="1" id="KW-0812">Transmembrane</keyword>
<evidence type="ECO:0008006" key="4">
    <source>
        <dbReference type="Google" id="ProtNLM"/>
    </source>
</evidence>
<name>A0A328U5Y4_9BACL</name>
<keyword evidence="3" id="KW-1185">Reference proteome</keyword>
<evidence type="ECO:0000313" key="3">
    <source>
        <dbReference type="Proteomes" id="UP000249260"/>
    </source>
</evidence>
<accession>A0A328U5Y4</accession>
<dbReference type="EMBL" id="QLUW01000001">
    <property type="protein sequence ID" value="RAP78177.1"/>
    <property type="molecule type" value="Genomic_DNA"/>
</dbReference>
<comment type="caution">
    <text evidence="2">The sequence shown here is derived from an EMBL/GenBank/DDBJ whole genome shotgun (WGS) entry which is preliminary data.</text>
</comment>
<organism evidence="2 3">
    <name type="scientific">Paenibacillus montanisoli</name>
    <dbReference type="NCBI Taxonomy" id="2081970"/>
    <lineage>
        <taxon>Bacteria</taxon>
        <taxon>Bacillati</taxon>
        <taxon>Bacillota</taxon>
        <taxon>Bacilli</taxon>
        <taxon>Bacillales</taxon>
        <taxon>Paenibacillaceae</taxon>
        <taxon>Paenibacillus</taxon>
    </lineage>
</organism>
<feature type="transmembrane region" description="Helical" evidence="1">
    <location>
        <begin position="155"/>
        <end position="173"/>
    </location>
</feature>
<keyword evidence="1" id="KW-0472">Membrane</keyword>
<sequence>MDKVPSHYEKVLESIKQTSTLFHEHWKTYSLFSTQFWVIILLTLIGVFIVWRLVDKSRLLGLLFYGLIWTAVAQLLDTIGTSYVLWEYPIKVTPMYTVFINNVFYLPLSFMLIYQYFRSWLSYLIASLIYSALVAFVIEPIHIWADLYLLINWKLIYSFPIYFVLAVLIRWFVDKVQSIQASAQQ</sequence>
<feature type="transmembrane region" description="Helical" evidence="1">
    <location>
        <begin position="36"/>
        <end position="54"/>
    </location>
</feature>
<dbReference type="NCBIfam" id="NF041644">
    <property type="entry name" value="CBO0543_fam"/>
    <property type="match status" value="1"/>
</dbReference>
<feature type="transmembrane region" description="Helical" evidence="1">
    <location>
        <begin position="59"/>
        <end position="76"/>
    </location>
</feature>
<reference evidence="2 3" key="1">
    <citation type="submission" date="2018-06" db="EMBL/GenBank/DDBJ databases">
        <title>Paenibacillus montanisoli sp. nov., isolated from mountain area soil.</title>
        <authorList>
            <person name="Wu M."/>
        </authorList>
    </citation>
    <scope>NUCLEOTIDE SEQUENCE [LARGE SCALE GENOMIC DNA]</scope>
    <source>
        <strain evidence="2 3">RA17</strain>
    </source>
</reference>